<proteinExistence type="predicted"/>
<dbReference type="EMBL" id="WHWB01034476">
    <property type="protein sequence ID" value="KAJ7409331.1"/>
    <property type="molecule type" value="Genomic_DNA"/>
</dbReference>
<protein>
    <submittedName>
        <fullName evidence="1">Rna-directed dna polymerase from mobile element jockey-like</fullName>
    </submittedName>
</protein>
<dbReference type="PANTHER" id="PTHR33332">
    <property type="entry name" value="REVERSE TRANSCRIPTASE DOMAIN-CONTAINING PROTEIN"/>
    <property type="match status" value="1"/>
</dbReference>
<gene>
    <name evidence="1" type="ORF">WISP_115379</name>
</gene>
<dbReference type="Proteomes" id="UP001145742">
    <property type="component" value="Unassembled WGS sequence"/>
</dbReference>
<accession>A0ABQ9CZG0</accession>
<organism evidence="1 2">
    <name type="scientific">Willisornis vidua</name>
    <name type="common">Xingu scale-backed antbird</name>
    <dbReference type="NCBI Taxonomy" id="1566151"/>
    <lineage>
        <taxon>Eukaryota</taxon>
        <taxon>Metazoa</taxon>
        <taxon>Chordata</taxon>
        <taxon>Craniata</taxon>
        <taxon>Vertebrata</taxon>
        <taxon>Euteleostomi</taxon>
        <taxon>Archelosauria</taxon>
        <taxon>Archosauria</taxon>
        <taxon>Dinosauria</taxon>
        <taxon>Saurischia</taxon>
        <taxon>Theropoda</taxon>
        <taxon>Coelurosauria</taxon>
        <taxon>Aves</taxon>
        <taxon>Neognathae</taxon>
        <taxon>Neoaves</taxon>
        <taxon>Telluraves</taxon>
        <taxon>Australaves</taxon>
        <taxon>Passeriformes</taxon>
        <taxon>Thamnophilidae</taxon>
        <taxon>Willisornis</taxon>
    </lineage>
</organism>
<keyword evidence="2" id="KW-1185">Reference proteome</keyword>
<reference evidence="1" key="1">
    <citation type="submission" date="2019-10" db="EMBL/GenBank/DDBJ databases">
        <authorList>
            <person name="Soares A.E.R."/>
            <person name="Aleixo A."/>
            <person name="Schneider P."/>
            <person name="Miyaki C.Y."/>
            <person name="Schneider M.P."/>
            <person name="Mello C."/>
            <person name="Vasconcelos A.T.R."/>
        </authorList>
    </citation>
    <scope>NUCLEOTIDE SEQUENCE</scope>
    <source>
        <tissue evidence="1">Muscle</tissue>
    </source>
</reference>
<comment type="caution">
    <text evidence="1">The sequence shown here is derived from an EMBL/GenBank/DDBJ whole genome shotgun (WGS) entry which is preliminary data.</text>
</comment>
<evidence type="ECO:0000313" key="2">
    <source>
        <dbReference type="Proteomes" id="UP001145742"/>
    </source>
</evidence>
<evidence type="ECO:0000313" key="1">
    <source>
        <dbReference type="EMBL" id="KAJ7409331.1"/>
    </source>
</evidence>
<sequence length="145" mass="15789">MGLVLFNIFINDLDAGLEGILSKFADDIKLGGAVESLRVPLQRQFDKLEGWVITNHMKLNKGKCWILHLGWGNSGCLCRLGNEMLESNAMERDLEVLVSGKLNMSQQCPGSQEGQVCPGGHQAQHRQLVKGGDYPALLCTGAAQP</sequence>
<name>A0ABQ9CZG0_9PASS</name>